<evidence type="ECO:0000256" key="2">
    <source>
        <dbReference type="ARBA" id="ARBA00023002"/>
    </source>
</evidence>
<proteinExistence type="inferred from homology"/>
<protein>
    <submittedName>
        <fullName evidence="3">Putative oxidoreductase</fullName>
        <ecNumber evidence="3">1.-.-.-</ecNumber>
    </submittedName>
</protein>
<organism evidence="3">
    <name type="scientific">Paraprevotella clara</name>
    <dbReference type="NCBI Taxonomy" id="454154"/>
    <lineage>
        <taxon>Bacteria</taxon>
        <taxon>Pseudomonadati</taxon>
        <taxon>Bacteroidota</taxon>
        <taxon>Bacteroidia</taxon>
        <taxon>Bacteroidales</taxon>
        <taxon>Prevotellaceae</taxon>
        <taxon>Paraprevotella</taxon>
    </lineage>
</organism>
<gene>
    <name evidence="3" type="ORF">PCLFYP37_00448</name>
</gene>
<evidence type="ECO:0000256" key="1">
    <source>
        <dbReference type="ARBA" id="ARBA00006484"/>
    </source>
</evidence>
<dbReference type="EC" id="1.-.-.-" evidence="3"/>
<dbReference type="Gene3D" id="3.40.50.720">
    <property type="entry name" value="NAD(P)-binding Rossmann-like Domain"/>
    <property type="match status" value="1"/>
</dbReference>
<name>A0A6N3GK05_9BACT</name>
<dbReference type="PANTHER" id="PTHR44196:SF3">
    <property type="entry name" value="SHORT CHAIN DEHYDROGENASE FAMILY PROTEIN"/>
    <property type="match status" value="1"/>
</dbReference>
<dbReference type="RefSeq" id="WP_270652383.1">
    <property type="nucleotide sequence ID" value="NZ_CACRUT010000031.1"/>
</dbReference>
<dbReference type="PANTHER" id="PTHR44196">
    <property type="entry name" value="DEHYDROGENASE/REDUCTASE SDR FAMILY MEMBER 7B"/>
    <property type="match status" value="1"/>
</dbReference>
<dbReference type="GO" id="GO:0016020">
    <property type="term" value="C:membrane"/>
    <property type="evidence" value="ECO:0007669"/>
    <property type="project" value="TreeGrafter"/>
</dbReference>
<dbReference type="Pfam" id="PF00106">
    <property type="entry name" value="adh_short"/>
    <property type="match status" value="1"/>
</dbReference>
<dbReference type="InterPro" id="IPR036291">
    <property type="entry name" value="NAD(P)-bd_dom_sf"/>
</dbReference>
<dbReference type="PRINTS" id="PR00081">
    <property type="entry name" value="GDHRDH"/>
</dbReference>
<dbReference type="EMBL" id="CACRUT010000031">
    <property type="protein sequence ID" value="VYU64814.1"/>
    <property type="molecule type" value="Genomic_DNA"/>
</dbReference>
<dbReference type="GO" id="GO:0016491">
    <property type="term" value="F:oxidoreductase activity"/>
    <property type="evidence" value="ECO:0007669"/>
    <property type="project" value="UniProtKB-KW"/>
</dbReference>
<dbReference type="AlphaFoldDB" id="A0A6N3GK05"/>
<keyword evidence="2 3" id="KW-0560">Oxidoreductase</keyword>
<dbReference type="SUPFAM" id="SSF51735">
    <property type="entry name" value="NAD(P)-binding Rossmann-fold domains"/>
    <property type="match status" value="1"/>
</dbReference>
<comment type="similarity">
    <text evidence="1">Belongs to the short-chain dehydrogenases/reductases (SDR) family.</text>
</comment>
<accession>A0A6N3GK05</accession>
<reference evidence="3" key="1">
    <citation type="submission" date="2019-11" db="EMBL/GenBank/DDBJ databases">
        <authorList>
            <person name="Feng L."/>
        </authorList>
    </citation>
    <scope>NUCLEOTIDE SEQUENCE</scope>
    <source>
        <strain evidence="3">PclaraLFYP37</strain>
    </source>
</reference>
<sequence length="245" mass="26984">MKQQNKIIVVGATSGLGRMLAERYIRDGHVVGIVGRRGDKLAEVAKGHSEVHCLKADVTDISQIAVHLSALAGEMGGLDLLVLCSGVGRMNPDLDYGLELPTVDTNVRGWTAVTDWAFSFFMQQGYGHLAAISSVAGIRGLAPAPAYSASKAYQIHYLEALRQRARISRKRVCVTDVRPGFVRTPLLSHPEKLFWVDEPEKAVRAIYRAISARKKKAVITRRWAFLAPWMRIAPEWLVATILGKA</sequence>
<evidence type="ECO:0000313" key="3">
    <source>
        <dbReference type="EMBL" id="VYU64814.1"/>
    </source>
</evidence>
<dbReference type="InterPro" id="IPR002347">
    <property type="entry name" value="SDR_fam"/>
</dbReference>